<organism evidence="3 4">
    <name type="scientific">Colletotrichum gloeosporioides (strain Cg-14)</name>
    <name type="common">Anthracnose fungus</name>
    <name type="synonym">Glomerella cingulata</name>
    <dbReference type="NCBI Taxonomy" id="1237896"/>
    <lineage>
        <taxon>Eukaryota</taxon>
        <taxon>Fungi</taxon>
        <taxon>Dikarya</taxon>
        <taxon>Ascomycota</taxon>
        <taxon>Pezizomycotina</taxon>
        <taxon>Sordariomycetes</taxon>
        <taxon>Hypocreomycetidae</taxon>
        <taxon>Glomerellales</taxon>
        <taxon>Glomerellaceae</taxon>
        <taxon>Colletotrichum</taxon>
        <taxon>Colletotrichum gloeosporioides species complex</taxon>
    </lineage>
</organism>
<dbReference type="OrthoDB" id="3918848at2759"/>
<protein>
    <recommendedName>
        <fullName evidence="2">Protein Zds1 C-terminal domain-containing protein</fullName>
    </recommendedName>
</protein>
<evidence type="ECO:0000313" key="3">
    <source>
        <dbReference type="EMBL" id="EQB52580.1"/>
    </source>
</evidence>
<gene>
    <name evidence="3" type="ORF">CGLO_07782</name>
</gene>
<feature type="region of interest" description="Disordered" evidence="1">
    <location>
        <begin position="230"/>
        <end position="268"/>
    </location>
</feature>
<dbReference type="InterPro" id="IPR056812">
    <property type="entry name" value="RRM_fung"/>
</dbReference>
<feature type="compositionally biased region" description="Basic and acidic residues" evidence="1">
    <location>
        <begin position="634"/>
        <end position="661"/>
    </location>
</feature>
<dbReference type="HOGENOM" id="CLU_003524_0_0_1"/>
<dbReference type="Pfam" id="PF08632">
    <property type="entry name" value="Zds_C"/>
    <property type="match status" value="1"/>
</dbReference>
<feature type="compositionally biased region" description="Basic and acidic residues" evidence="1">
    <location>
        <begin position="902"/>
        <end position="924"/>
    </location>
</feature>
<dbReference type="STRING" id="1237896.T0LW28"/>
<evidence type="ECO:0000256" key="1">
    <source>
        <dbReference type="SAM" id="MobiDB-lite"/>
    </source>
</evidence>
<dbReference type="InterPro" id="IPR018829">
    <property type="entry name" value="DUF2433"/>
</dbReference>
<dbReference type="eggNOG" id="ENOG502S3J1">
    <property type="taxonomic scope" value="Eukaryota"/>
</dbReference>
<dbReference type="Pfam" id="PF25061">
    <property type="entry name" value="RRM_fung"/>
    <property type="match status" value="1"/>
</dbReference>
<dbReference type="PANTHER" id="PTHR31987">
    <property type="entry name" value="GLUTAMINASE A-RELATED"/>
    <property type="match status" value="1"/>
</dbReference>
<accession>T0LW28</accession>
<feature type="compositionally biased region" description="Basic and acidic residues" evidence="1">
    <location>
        <begin position="812"/>
        <end position="824"/>
    </location>
</feature>
<sequence>MQTSSRPRADVGGSFASRRGHASQLSISDPSHHVTEAIGTLYGDDNYDQRMSMLGQYSDQYEPEPEPIEEDPRRQMIRSASDKTGLNMAPNGTPTLKKSQTLPTRSPSQRSTSFDQNGPKSPPLSLRDVKNESSQFPLGNIENPNDIAQELSNLQALRRMSMDVGNNADPDMLPFSGLSLMPMPPIAPTGDDDENDPSRLLWVPAAVHPELAPSEFKNFLENRVNTIKRRSGESFISSDGSIDRSDSGGGLRRKKSMLSRRIDASDTREGASYIDGAERLSRKSSLRDYSTPELDLSELVKDPSKVVQKLSKETQSEGGAEDMPILPVAPGMGLRRSTRTTYRKNGSVRSGDRLPFSKRVANRHGHMDSSDSADSVPPLPSDVPDVPKLPTHIRQQSEPVSENFSRPNRSVRRQHKFSQDSPIAQAGSDGTSSEIEEPVSPTNTRSEQPQQHPTRKSSASADTRQPVPSIVESPVTEENAQRQQFPQRSSSSQHANAPALSQQSMEEPPARSNLRPGSAHSVQSSHSAQSAHSAPSPTTPTMPQSPQQQQPQMMKQANASSQSLNDMSSHPSSLPGSGANRTDTLTFIPTLPTEEKKPEEKRTGGKLRKERDDDSASVSSSKSSGGWSKWLKGGSDDKDKKKKEEEKKKKHSGEKTQDNARLDVLQNSIDGVKGRESIIVDRDNVDNKLAEERKKESRKTESKKEKEGGLFSGLFGGGKKKSDKDSSSKKNQHLRVSEEVPYRPLKPDVDYHWTRFPLLEERAIYRMAHIKLANPRRSLMSQVLLSNFMYNYLAIVQAMHPQMQVPQSPQQRRLEEERRRKEQEEQYLAQQQMQQAQEAEDQEGQYDFDYHRGDNQYGDHPHDEVDYVDDAQIYEYDHGVDMQRGDGYDGPDSYDPQPGKQYYHDQYGRDGGDDGRRRGDGRDDMCMAAPRPYNNTPGYMPNGASSINPGAAPLLPNQGRVLQTGPIRVLCIADVRGNLRSLNDLAQQARADHIIHTGDFGFYDDTSLERIAEKTLKHVAQYSPLIHEDIKKQIQQGGPGPVKSRFAPHELPLSQLSQLLSGEVKLDVPVYTVWGACEDVRVLEKFRSGEYKVHNLHIIDEARSMLLEIGGVKLRLLGLGGAVVMHKLFDNGEGRTTIAGGQGTMWTTLLQMGELVDTAHRVYDPTETRVFVTHASPAREGILNQLSVTLKADFSISAGLHFRYGSSYNEFSVNPTLDHYRGKLAASKASFNDVWETVKGEVEPAISQNEAQQNLLKNALQIVEKMPTTAAGGNPFGGPVAGQAQLGQVDESAFKNMWNFNLADAAFGYLVLEIQDGRIGTEMRAQGFNFSHRGAKTAAPVPASAPAGAPGNLPAPAPPSTQSTAPPPTSRQPSSQAPPKPAVATPLPPAKPATPQPATAAAPPAVPPKDERPAPAAANGSAHGPDPVSSPAPKTPAQDIIGLFIMNVSSEEQTRDLFDGEHKAKILKIEKWGNSNKVVQFKTVEDRDAALASLPEDLKTRAQEDRSRPLVKVFQHRETKFQPRGGAGNWGSSRGGSNSANTGSGYRSAGGASDSESNRRGRGGGRGGRGGDRGRGGRGRGGLKGDGGASPAPGPATPAE</sequence>
<feature type="region of interest" description="Disordered" evidence="1">
    <location>
        <begin position="881"/>
        <end position="924"/>
    </location>
</feature>
<feature type="region of interest" description="Disordered" evidence="1">
    <location>
        <begin position="689"/>
        <end position="739"/>
    </location>
</feature>
<dbReference type="Pfam" id="PF10360">
    <property type="entry name" value="DUF2433"/>
    <property type="match status" value="1"/>
</dbReference>
<feature type="region of interest" description="Disordered" evidence="1">
    <location>
        <begin position="803"/>
        <end position="843"/>
    </location>
</feature>
<feature type="compositionally biased region" description="Polar residues" evidence="1">
    <location>
        <begin position="558"/>
        <end position="587"/>
    </location>
</feature>
<feature type="compositionally biased region" description="Low complexity" evidence="1">
    <location>
        <begin position="616"/>
        <end position="633"/>
    </location>
</feature>
<feature type="compositionally biased region" description="Low complexity" evidence="1">
    <location>
        <begin position="1336"/>
        <end position="1352"/>
    </location>
</feature>
<dbReference type="SUPFAM" id="SSF56300">
    <property type="entry name" value="Metallo-dependent phosphatases"/>
    <property type="match status" value="1"/>
</dbReference>
<comment type="caution">
    <text evidence="3">The sequence shown here is derived from an EMBL/GenBank/DDBJ whole genome shotgun (WGS) entry which is preliminary data.</text>
</comment>
<feature type="region of interest" description="Disordered" evidence="1">
    <location>
        <begin position="304"/>
        <end position="668"/>
    </location>
</feature>
<name>T0LW28_COLGC</name>
<feature type="compositionally biased region" description="Gly residues" evidence="1">
    <location>
        <begin position="1579"/>
        <end position="1588"/>
    </location>
</feature>
<feature type="compositionally biased region" description="Low complexity" evidence="1">
    <location>
        <begin position="890"/>
        <end position="899"/>
    </location>
</feature>
<feature type="compositionally biased region" description="Basic and acidic residues" evidence="1">
    <location>
        <begin position="593"/>
        <end position="614"/>
    </location>
</feature>
<evidence type="ECO:0000313" key="4">
    <source>
        <dbReference type="Proteomes" id="UP000015530"/>
    </source>
</evidence>
<feature type="compositionally biased region" description="Polar residues" evidence="1">
    <location>
        <begin position="440"/>
        <end position="463"/>
    </location>
</feature>
<feature type="compositionally biased region" description="Low complexity" evidence="1">
    <location>
        <begin position="826"/>
        <end position="837"/>
    </location>
</feature>
<feature type="compositionally biased region" description="Basic and acidic residues" evidence="1">
    <location>
        <begin position="689"/>
        <end position="708"/>
    </location>
</feature>
<feature type="compositionally biased region" description="Pro residues" evidence="1">
    <location>
        <begin position="1353"/>
        <end position="1395"/>
    </location>
</feature>
<evidence type="ECO:0000259" key="2">
    <source>
        <dbReference type="SMART" id="SM01327"/>
    </source>
</evidence>
<feature type="compositionally biased region" description="Polar residues" evidence="1">
    <location>
        <begin position="393"/>
        <end position="408"/>
    </location>
</feature>
<feature type="compositionally biased region" description="Polar residues" evidence="1">
    <location>
        <begin position="90"/>
        <end position="119"/>
    </location>
</feature>
<dbReference type="InterPro" id="IPR013941">
    <property type="entry name" value="ZDS1_C"/>
</dbReference>
<feature type="compositionally biased region" description="Low complexity" evidence="1">
    <location>
        <begin position="1530"/>
        <end position="1545"/>
    </location>
</feature>
<reference evidence="4" key="1">
    <citation type="journal article" date="2013" name="Mol. Plant Microbe Interact.">
        <title>Global aspects of pacC regulation of pathogenicity genes in Colletotrichum gloeosporioides as revealed by transcriptome analysis.</title>
        <authorList>
            <person name="Alkan N."/>
            <person name="Meng X."/>
            <person name="Friedlander G."/>
            <person name="Reuveni E."/>
            <person name="Sukno S."/>
            <person name="Sherman A."/>
            <person name="Thon M."/>
            <person name="Fluhr R."/>
            <person name="Prusky D."/>
        </authorList>
    </citation>
    <scope>NUCLEOTIDE SEQUENCE [LARGE SCALE GENOMIC DNA]</scope>
    <source>
        <strain evidence="4">Cg-14</strain>
    </source>
</reference>
<feature type="compositionally biased region" description="Low complexity" evidence="1">
    <location>
        <begin position="518"/>
        <end position="557"/>
    </location>
</feature>
<dbReference type="InterPro" id="IPR052743">
    <property type="entry name" value="Glutaminase_GtaA"/>
</dbReference>
<feature type="domain" description="Protein Zds1 C-terminal" evidence="2">
    <location>
        <begin position="745"/>
        <end position="797"/>
    </location>
</feature>
<proteinExistence type="predicted"/>
<dbReference type="EMBL" id="AMYD01001569">
    <property type="protein sequence ID" value="EQB52580.1"/>
    <property type="molecule type" value="Genomic_DNA"/>
</dbReference>
<feature type="region of interest" description="Disordered" evidence="1">
    <location>
        <begin position="1336"/>
        <end position="1436"/>
    </location>
</feature>
<feature type="compositionally biased region" description="Low complexity" evidence="1">
    <location>
        <begin position="481"/>
        <end position="493"/>
    </location>
</feature>
<dbReference type="Proteomes" id="UP000015530">
    <property type="component" value="Unassembled WGS sequence"/>
</dbReference>
<feature type="compositionally biased region" description="Low complexity" evidence="1">
    <location>
        <begin position="370"/>
        <end position="386"/>
    </location>
</feature>
<feature type="compositionally biased region" description="Basic and acidic residues" evidence="1">
    <location>
        <begin position="1499"/>
        <end position="1508"/>
    </location>
</feature>
<dbReference type="PANTHER" id="PTHR31987:SF11">
    <property type="entry name" value="DUF2433 DOMAIN-CONTAINING PROTEIN"/>
    <property type="match status" value="1"/>
</dbReference>
<feature type="region of interest" description="Disordered" evidence="1">
    <location>
        <begin position="1499"/>
        <end position="1600"/>
    </location>
</feature>
<feature type="compositionally biased region" description="Basic and acidic residues" evidence="1">
    <location>
        <begin position="304"/>
        <end position="315"/>
    </location>
</feature>
<dbReference type="InterPro" id="IPR029052">
    <property type="entry name" value="Metallo-depent_PP-like"/>
</dbReference>
<dbReference type="SMART" id="SM01327">
    <property type="entry name" value="Zds_C"/>
    <property type="match status" value="1"/>
</dbReference>
<feature type="region of interest" description="Disordered" evidence="1">
    <location>
        <begin position="1"/>
        <end position="144"/>
    </location>
</feature>